<comment type="caution">
    <text evidence="1">The sequence shown here is derived from an EMBL/GenBank/DDBJ whole genome shotgun (WGS) entry which is preliminary data.</text>
</comment>
<dbReference type="Gene3D" id="3.10.620.30">
    <property type="match status" value="1"/>
</dbReference>
<dbReference type="AlphaFoldDB" id="A0A9D1IN89"/>
<protein>
    <submittedName>
        <fullName evidence="1">Transglutaminase domain-containing protein</fullName>
    </submittedName>
</protein>
<dbReference type="InterPro" id="IPR038765">
    <property type="entry name" value="Papain-like_cys_pep_sf"/>
</dbReference>
<evidence type="ECO:0000313" key="1">
    <source>
        <dbReference type="EMBL" id="HIU40035.1"/>
    </source>
</evidence>
<accession>A0A9D1IN89</accession>
<reference evidence="1" key="2">
    <citation type="journal article" date="2021" name="PeerJ">
        <title>Extensive microbial diversity within the chicken gut microbiome revealed by metagenomics and culture.</title>
        <authorList>
            <person name="Gilroy R."/>
            <person name="Ravi A."/>
            <person name="Getino M."/>
            <person name="Pursley I."/>
            <person name="Horton D.L."/>
            <person name="Alikhan N.F."/>
            <person name="Baker D."/>
            <person name="Gharbi K."/>
            <person name="Hall N."/>
            <person name="Watson M."/>
            <person name="Adriaenssens E.M."/>
            <person name="Foster-Nyarko E."/>
            <person name="Jarju S."/>
            <person name="Secka A."/>
            <person name="Antonio M."/>
            <person name="Oren A."/>
            <person name="Chaudhuri R.R."/>
            <person name="La Ragione R."/>
            <person name="Hildebrand F."/>
            <person name="Pallen M.J."/>
        </authorList>
    </citation>
    <scope>NUCLEOTIDE SEQUENCE</scope>
    <source>
        <strain evidence="1">CHK193-30670</strain>
    </source>
</reference>
<dbReference type="Proteomes" id="UP000824074">
    <property type="component" value="Unassembled WGS sequence"/>
</dbReference>
<gene>
    <name evidence="1" type="ORF">IAB68_01870</name>
</gene>
<dbReference type="SUPFAM" id="SSF54001">
    <property type="entry name" value="Cysteine proteinases"/>
    <property type="match status" value="1"/>
</dbReference>
<dbReference type="EMBL" id="DVMT01000017">
    <property type="protein sequence ID" value="HIU40035.1"/>
    <property type="molecule type" value="Genomic_DNA"/>
</dbReference>
<proteinExistence type="predicted"/>
<name>A0A9D1IN89_9FIRM</name>
<organism evidence="1 2">
    <name type="scientific">Candidatus Aphodocola excrementigallinarum</name>
    <dbReference type="NCBI Taxonomy" id="2840670"/>
    <lineage>
        <taxon>Bacteria</taxon>
        <taxon>Bacillati</taxon>
        <taxon>Bacillota</taxon>
        <taxon>Bacilli</taxon>
        <taxon>Candidatus Aphodocola</taxon>
    </lineage>
</organism>
<reference evidence="1" key="1">
    <citation type="submission" date="2020-10" db="EMBL/GenBank/DDBJ databases">
        <authorList>
            <person name="Gilroy R."/>
        </authorList>
    </citation>
    <scope>NUCLEOTIDE SEQUENCE</scope>
    <source>
        <strain evidence="1">CHK193-30670</strain>
    </source>
</reference>
<sequence length="196" mass="23459">MTIRTPNDVLSFMDTIEYGWVDNKNNIHYEMEGFRKDYRTMSIKKTLDYHVGTCIEQSILIKYLLDEIGIPNEVYCCRIYEDENFNDLNAKERMHCFVLFYQDGKVHQLEHPDPQRRGIHDFESKEDAIAFLVKHYEKMTTYDYKEKGVLVKYEDVKRTVTKFDSVKEGLTYKEFNLYINNLDVYKKIVKKEGDNL</sequence>
<evidence type="ECO:0000313" key="2">
    <source>
        <dbReference type="Proteomes" id="UP000824074"/>
    </source>
</evidence>